<evidence type="ECO:0000313" key="3">
    <source>
        <dbReference type="Proteomes" id="UP001057702"/>
    </source>
</evidence>
<dbReference type="SUPFAM" id="SSF53335">
    <property type="entry name" value="S-adenosyl-L-methionine-dependent methyltransferases"/>
    <property type="match status" value="1"/>
</dbReference>
<evidence type="ECO:0000256" key="1">
    <source>
        <dbReference type="SAM" id="MobiDB-lite"/>
    </source>
</evidence>
<reference evidence="2" key="1">
    <citation type="submission" date="2022-06" db="EMBL/GenBank/DDBJ databases">
        <title>Draft genome sequence of Streptomyces sp. RB6PN25 isolated from peat swamp forest in Thailand.</title>
        <authorList>
            <person name="Duangmal K."/>
            <person name="Klaysubun C."/>
        </authorList>
    </citation>
    <scope>NUCLEOTIDE SEQUENCE</scope>
    <source>
        <strain evidence="2">RB6PN25</strain>
    </source>
</reference>
<keyword evidence="3" id="KW-1185">Reference proteome</keyword>
<accession>A0ABT1PXM8</accession>
<evidence type="ECO:0000313" key="2">
    <source>
        <dbReference type="EMBL" id="MCQ4081848.1"/>
    </source>
</evidence>
<organism evidence="2 3">
    <name type="scientific">Streptomyces humicola</name>
    <dbReference type="NCBI Taxonomy" id="2953240"/>
    <lineage>
        <taxon>Bacteria</taxon>
        <taxon>Bacillati</taxon>
        <taxon>Actinomycetota</taxon>
        <taxon>Actinomycetes</taxon>
        <taxon>Kitasatosporales</taxon>
        <taxon>Streptomycetaceae</taxon>
        <taxon>Streptomyces</taxon>
    </lineage>
</organism>
<dbReference type="InterPro" id="IPR029063">
    <property type="entry name" value="SAM-dependent_MTases_sf"/>
</dbReference>
<dbReference type="EMBL" id="JANFNG010000010">
    <property type="protein sequence ID" value="MCQ4081848.1"/>
    <property type="molecule type" value="Genomic_DNA"/>
</dbReference>
<comment type="caution">
    <text evidence="2">The sequence shown here is derived from an EMBL/GenBank/DDBJ whole genome shotgun (WGS) entry which is preliminary data.</text>
</comment>
<dbReference type="RefSeq" id="WP_255920758.1">
    <property type="nucleotide sequence ID" value="NZ_JANFNG010000010.1"/>
</dbReference>
<sequence length="85" mass="9406">MTLSLPEPRYRDDDITSLLGDAHLFSGTVTTALAARQLGRKAVLVDIREDCHCMGLARLRQDARVSSPSPAAPKTQMCARRRRGR</sequence>
<name>A0ABT1PXM8_9ACTN</name>
<dbReference type="Proteomes" id="UP001057702">
    <property type="component" value="Unassembled WGS sequence"/>
</dbReference>
<proteinExistence type="predicted"/>
<protein>
    <submittedName>
        <fullName evidence="2">Uncharacterized protein</fullName>
    </submittedName>
</protein>
<feature type="region of interest" description="Disordered" evidence="1">
    <location>
        <begin position="63"/>
        <end position="85"/>
    </location>
</feature>
<dbReference type="Gene3D" id="3.40.50.150">
    <property type="entry name" value="Vaccinia Virus protein VP39"/>
    <property type="match status" value="1"/>
</dbReference>
<gene>
    <name evidence="2" type="ORF">NGB36_14830</name>
</gene>